<dbReference type="EMBL" id="CAJNOB010000067">
    <property type="protein sequence ID" value="CAF0704514.1"/>
    <property type="molecule type" value="Genomic_DNA"/>
</dbReference>
<protein>
    <submittedName>
        <fullName evidence="1">Uncharacterized protein</fullName>
    </submittedName>
</protein>
<dbReference type="RefSeq" id="WP_174582527.1">
    <property type="nucleotide sequence ID" value="NZ_CAJNOB010000067.1"/>
</dbReference>
<reference evidence="1" key="1">
    <citation type="submission" date="2021-02" db="EMBL/GenBank/DDBJ databases">
        <authorList>
            <person name="Cremers G."/>
            <person name="Picone N."/>
        </authorList>
    </citation>
    <scope>NUCLEOTIDE SEQUENCE</scope>
    <source>
        <strain evidence="1">PQ17</strain>
    </source>
</reference>
<proteinExistence type="predicted"/>
<dbReference type="AlphaFoldDB" id="A0A8J2BQT5"/>
<evidence type="ECO:0000313" key="2">
    <source>
        <dbReference type="Proteomes" id="UP000663859"/>
    </source>
</evidence>
<comment type="caution">
    <text evidence="1">The sequence shown here is derived from an EMBL/GenBank/DDBJ whole genome shotgun (WGS) entry which is preliminary data.</text>
</comment>
<evidence type="ECO:0000313" key="1">
    <source>
        <dbReference type="EMBL" id="CAF0704514.1"/>
    </source>
</evidence>
<dbReference type="Proteomes" id="UP000663859">
    <property type="component" value="Unassembled WGS sequence"/>
</dbReference>
<sequence>MVLAMVIPHGRQPVAVSGLEAKREGRNGVKTQKKVLQGILRCKRVGVRGIVFALIFWLPSVWVNKAWAYSLRNEGFLLERNLPVGKRLTQLGKEVWIGGGPKRPYVLLAHLWEIQGVGCDREESFEKALRRAVKESRELGGDGIIVWEETPGLVEATFSWVPERIMVAYAFRYRTDSYGFCRAAGQHGQH</sequence>
<keyword evidence="2" id="KW-1185">Reference proteome</keyword>
<accession>A0A8J2BQT5</accession>
<gene>
    <name evidence="1" type="ORF">MPNT_70054</name>
</gene>
<organism evidence="1 2">
    <name type="scientific">Candidatus Methylacidithermus pantelleriae</name>
    <dbReference type="NCBI Taxonomy" id="2744239"/>
    <lineage>
        <taxon>Bacteria</taxon>
        <taxon>Pseudomonadati</taxon>
        <taxon>Verrucomicrobiota</taxon>
        <taxon>Methylacidiphilae</taxon>
        <taxon>Methylacidiphilales</taxon>
        <taxon>Methylacidiphilaceae</taxon>
        <taxon>Candidatus Methylacidithermus</taxon>
    </lineage>
</organism>
<name>A0A8J2BQT5_9BACT</name>